<dbReference type="InterPro" id="IPR036390">
    <property type="entry name" value="WH_DNA-bd_sf"/>
</dbReference>
<dbReference type="Proteomes" id="UP000248806">
    <property type="component" value="Unassembled WGS sequence"/>
</dbReference>
<dbReference type="InterPro" id="IPR000944">
    <property type="entry name" value="Tscrpt_reg_Rrf2"/>
</dbReference>
<dbReference type="PANTHER" id="PTHR33221:SF15">
    <property type="entry name" value="HTH-TYPE TRANSCRIPTIONAL REGULATOR YWGB-RELATED"/>
    <property type="match status" value="1"/>
</dbReference>
<gene>
    <name evidence="1" type="ORF">EI42_04984</name>
</gene>
<dbReference type="RefSeq" id="WP_111325271.1">
    <property type="nucleotide sequence ID" value="NZ_BIFX01000003.1"/>
</dbReference>
<evidence type="ECO:0000313" key="1">
    <source>
        <dbReference type="EMBL" id="PZW23601.1"/>
    </source>
</evidence>
<dbReference type="AlphaFoldDB" id="A0A326U1N9"/>
<accession>A0A326U1N9</accession>
<protein>
    <submittedName>
        <fullName evidence="1">Rrf2 family protein</fullName>
    </submittedName>
</protein>
<dbReference type="OrthoDB" id="213028at2"/>
<dbReference type="Gene3D" id="1.10.10.10">
    <property type="entry name" value="Winged helix-like DNA-binding domain superfamily/Winged helix DNA-binding domain"/>
    <property type="match status" value="1"/>
</dbReference>
<dbReference type="PANTHER" id="PTHR33221">
    <property type="entry name" value="WINGED HELIX-TURN-HELIX TRANSCRIPTIONAL REGULATOR, RRF2 FAMILY"/>
    <property type="match status" value="1"/>
</dbReference>
<dbReference type="FunFam" id="1.10.10.10:FF:000138">
    <property type="entry name" value="Rrf2 family transcriptional regulator"/>
    <property type="match status" value="1"/>
</dbReference>
<dbReference type="Pfam" id="PF02082">
    <property type="entry name" value="Rrf2"/>
    <property type="match status" value="1"/>
</dbReference>
<dbReference type="EMBL" id="QKUF01000025">
    <property type="protein sequence ID" value="PZW23601.1"/>
    <property type="molecule type" value="Genomic_DNA"/>
</dbReference>
<dbReference type="PROSITE" id="PS51197">
    <property type="entry name" value="HTH_RRF2_2"/>
    <property type="match status" value="1"/>
</dbReference>
<dbReference type="GO" id="GO:0003700">
    <property type="term" value="F:DNA-binding transcription factor activity"/>
    <property type="evidence" value="ECO:0007669"/>
    <property type="project" value="TreeGrafter"/>
</dbReference>
<dbReference type="SUPFAM" id="SSF46785">
    <property type="entry name" value="Winged helix' DNA-binding domain"/>
    <property type="match status" value="1"/>
</dbReference>
<proteinExistence type="predicted"/>
<dbReference type="GO" id="GO:0005829">
    <property type="term" value="C:cytosol"/>
    <property type="evidence" value="ECO:0007669"/>
    <property type="project" value="TreeGrafter"/>
</dbReference>
<reference evidence="1 2" key="1">
    <citation type="submission" date="2018-06" db="EMBL/GenBank/DDBJ databases">
        <title>Genomic Encyclopedia of Archaeal and Bacterial Type Strains, Phase II (KMG-II): from individual species to whole genera.</title>
        <authorList>
            <person name="Goeker M."/>
        </authorList>
    </citation>
    <scope>NUCLEOTIDE SEQUENCE [LARGE SCALE GENOMIC DNA]</scope>
    <source>
        <strain evidence="1 2">ATCC BAA-1881</strain>
    </source>
</reference>
<name>A0A326U1N9_THEHA</name>
<evidence type="ECO:0000313" key="2">
    <source>
        <dbReference type="Proteomes" id="UP000248806"/>
    </source>
</evidence>
<keyword evidence="2" id="KW-1185">Reference proteome</keyword>
<organism evidence="1 2">
    <name type="scientific">Thermosporothrix hazakensis</name>
    <dbReference type="NCBI Taxonomy" id="644383"/>
    <lineage>
        <taxon>Bacteria</taxon>
        <taxon>Bacillati</taxon>
        <taxon>Chloroflexota</taxon>
        <taxon>Ktedonobacteria</taxon>
        <taxon>Ktedonobacterales</taxon>
        <taxon>Thermosporotrichaceae</taxon>
        <taxon>Thermosporothrix</taxon>
    </lineage>
</organism>
<comment type="caution">
    <text evidence="1">The sequence shown here is derived from an EMBL/GenBank/DDBJ whole genome shotgun (WGS) entry which is preliminary data.</text>
</comment>
<dbReference type="InterPro" id="IPR036388">
    <property type="entry name" value="WH-like_DNA-bd_sf"/>
</dbReference>
<sequence>MAVNSQFAVAIHTLTLLADVTGDEPITSEYIAGSVNTNPVFIRRILGRLSKAGLVASHPGVGGGWRLLRAPDAITLLDVYHAIEPEGHLLAMHHSQPNTKCPIGRNISRVLQVYFGEAEEAFEQKLAQRTITQVLRMAHQQAELVNQPGEPL</sequence>